<dbReference type="OrthoDB" id="409992at2759"/>
<feature type="transmembrane region" description="Helical" evidence="7">
    <location>
        <begin position="382"/>
        <end position="403"/>
    </location>
</feature>
<dbReference type="PANTHER" id="PTHR42825:SF2">
    <property type="entry name" value="BRANCHED-CHAIN-AMINO-ACID AMINOTRANSFERASE 3, CHLOROPLASTIC-RELATED"/>
    <property type="match status" value="1"/>
</dbReference>
<keyword evidence="3" id="KW-0032">Aminotransferase</keyword>
<keyword evidence="7" id="KW-0472">Membrane</keyword>
<evidence type="ECO:0000313" key="8">
    <source>
        <dbReference type="EMBL" id="QRD03128.1"/>
    </source>
</evidence>
<dbReference type="GO" id="GO:0004084">
    <property type="term" value="F:branched-chain-amino-acid transaminase activity"/>
    <property type="evidence" value="ECO:0007669"/>
    <property type="project" value="InterPro"/>
</dbReference>
<name>A0A7U2FD86_PHANO</name>
<evidence type="ECO:0000256" key="1">
    <source>
        <dbReference type="ARBA" id="ARBA00001933"/>
    </source>
</evidence>
<dbReference type="Gene3D" id="3.30.470.10">
    <property type="match status" value="1"/>
</dbReference>
<dbReference type="InterPro" id="IPR005786">
    <property type="entry name" value="B_amino_transII"/>
</dbReference>
<dbReference type="PIRSF" id="PIRSF006468">
    <property type="entry name" value="BCAT1"/>
    <property type="match status" value="1"/>
</dbReference>
<evidence type="ECO:0000256" key="6">
    <source>
        <dbReference type="PIRSR" id="PIRSR006468-1"/>
    </source>
</evidence>
<comment type="cofactor">
    <cofactor evidence="1">
        <name>pyridoxal 5'-phosphate</name>
        <dbReference type="ChEBI" id="CHEBI:597326"/>
    </cofactor>
</comment>
<dbReference type="InterPro" id="IPR036038">
    <property type="entry name" value="Aminotransferase-like"/>
</dbReference>
<dbReference type="InterPro" id="IPR043131">
    <property type="entry name" value="BCAT-like_N"/>
</dbReference>
<dbReference type="Pfam" id="PF01063">
    <property type="entry name" value="Aminotran_4"/>
    <property type="match status" value="1"/>
</dbReference>
<evidence type="ECO:0000256" key="2">
    <source>
        <dbReference type="ARBA" id="ARBA00009320"/>
    </source>
</evidence>
<dbReference type="SUPFAM" id="SSF56752">
    <property type="entry name" value="D-aminoacid aminotransferase-like PLP-dependent enzymes"/>
    <property type="match status" value="1"/>
</dbReference>
<gene>
    <name evidence="8" type="ORF">JI435_308890</name>
</gene>
<keyword evidence="9" id="KW-1185">Reference proteome</keyword>
<organism evidence="8 9">
    <name type="scientific">Phaeosphaeria nodorum (strain SN15 / ATCC MYA-4574 / FGSC 10173)</name>
    <name type="common">Glume blotch fungus</name>
    <name type="synonym">Parastagonospora nodorum</name>
    <dbReference type="NCBI Taxonomy" id="321614"/>
    <lineage>
        <taxon>Eukaryota</taxon>
        <taxon>Fungi</taxon>
        <taxon>Dikarya</taxon>
        <taxon>Ascomycota</taxon>
        <taxon>Pezizomycotina</taxon>
        <taxon>Dothideomycetes</taxon>
        <taxon>Pleosporomycetidae</taxon>
        <taxon>Pleosporales</taxon>
        <taxon>Pleosporineae</taxon>
        <taxon>Phaeosphaeriaceae</taxon>
        <taxon>Parastagonospora</taxon>
    </lineage>
</organism>
<dbReference type="InterPro" id="IPR043132">
    <property type="entry name" value="BCAT-like_C"/>
</dbReference>
<dbReference type="InterPro" id="IPR001544">
    <property type="entry name" value="Aminotrans_IV"/>
</dbReference>
<evidence type="ECO:0000256" key="4">
    <source>
        <dbReference type="ARBA" id="ARBA00022679"/>
    </source>
</evidence>
<protein>
    <submittedName>
        <fullName evidence="8">Uncharacterized protein</fullName>
    </submittedName>
</protein>
<proteinExistence type="inferred from homology"/>
<keyword evidence="7" id="KW-1133">Transmembrane helix</keyword>
<evidence type="ECO:0000256" key="7">
    <source>
        <dbReference type="SAM" id="Phobius"/>
    </source>
</evidence>
<keyword evidence="5" id="KW-0663">Pyridoxal phosphate</keyword>
<evidence type="ECO:0000256" key="3">
    <source>
        <dbReference type="ARBA" id="ARBA00022576"/>
    </source>
</evidence>
<accession>A0A7U2FD86</accession>
<evidence type="ECO:0000256" key="5">
    <source>
        <dbReference type="ARBA" id="ARBA00022898"/>
    </source>
</evidence>
<dbReference type="VEuPathDB" id="FungiDB:JI435_308890"/>
<dbReference type="Gene3D" id="3.20.10.10">
    <property type="entry name" value="D-amino Acid Aminotransferase, subunit A, domain 2"/>
    <property type="match status" value="1"/>
</dbReference>
<sequence length="406" mass="44454">MSPPSPKADFDWENFSPTKFIPVNGHIEARFSFSTGTWSAPTLVSGTDISISGLSPALNYGQQCYEGMKAFRTAGGRERIVIFRPEFHANRMAGSAASVCLPPPPQNLFLECVRKAVVENAEYVPPADSASSSFLYIRPVLFGSSTGLWGLCDEVILAVYVQPARPHHGQKAMKALVSDEFDRSAPRGMGRYKVGGNYAPVWRHIGKASKMGYDIVLHLDSATHSYVEEFSTSAFLGHRIADDGQHVLVIPKADNAMDSTTSKSLAVLAKREGWIVQTVELPLLSIKDLDEVVACGTAACAVPIESIERLSTGDQFTFPGNHETWNLMRLANTMNTIQRGKADDKEGWCWEVSGFPEKSRAQQDATLSTIRKGNDAFLPWRSLLSIALVPFGLGSFFVFVYGAGFF</sequence>
<keyword evidence="4" id="KW-0808">Transferase</keyword>
<dbReference type="Proteomes" id="UP000663193">
    <property type="component" value="Chromosome 14"/>
</dbReference>
<dbReference type="GO" id="GO:0009081">
    <property type="term" value="P:branched-chain amino acid metabolic process"/>
    <property type="evidence" value="ECO:0007669"/>
    <property type="project" value="InterPro"/>
</dbReference>
<reference evidence="9" key="1">
    <citation type="journal article" date="2021" name="BMC Genomics">
        <title>Chromosome-level genome assembly and manually-curated proteome of model necrotroph Parastagonospora nodorum Sn15 reveals a genome-wide trove of candidate effector homologs, and redundancy of virulence-related functions within an accessory chromosome.</title>
        <authorList>
            <person name="Bertazzoni S."/>
            <person name="Jones D.A.B."/>
            <person name="Phan H.T."/>
            <person name="Tan K.-C."/>
            <person name="Hane J.K."/>
        </authorList>
    </citation>
    <scope>NUCLEOTIDE SEQUENCE [LARGE SCALE GENOMIC DNA]</scope>
    <source>
        <strain evidence="9">SN15 / ATCC MYA-4574 / FGSC 10173)</strain>
    </source>
</reference>
<comment type="similarity">
    <text evidence="2">Belongs to the class-IV pyridoxal-phosphate-dependent aminotransferase family.</text>
</comment>
<keyword evidence="7" id="KW-0812">Transmembrane</keyword>
<dbReference type="PANTHER" id="PTHR42825">
    <property type="entry name" value="AMINO ACID AMINOTRANSFERASE"/>
    <property type="match status" value="1"/>
</dbReference>
<evidence type="ECO:0000313" key="9">
    <source>
        <dbReference type="Proteomes" id="UP000663193"/>
    </source>
</evidence>
<dbReference type="AlphaFoldDB" id="A0A7U2FD86"/>
<dbReference type="EMBL" id="CP069036">
    <property type="protein sequence ID" value="QRD03128.1"/>
    <property type="molecule type" value="Genomic_DNA"/>
</dbReference>
<feature type="modified residue" description="N6-(pyridoxal phosphate)lysine" evidence="6">
    <location>
        <position position="193"/>
    </location>
</feature>